<dbReference type="AlphaFoldDB" id="A0A2A4X205"/>
<dbReference type="EMBL" id="NVUK01000026">
    <property type="protein sequence ID" value="PCI76633.1"/>
    <property type="molecule type" value="Genomic_DNA"/>
</dbReference>
<sequence>MSSIDCIIDGATGTHFESDICREPTNAFSYHQLKTFFFNHSKAREGSNYLYKGYYFTVSCIVQCIRYTGLMQLANTVGSMLSDAPAICKLVSQRLAKISIPDKQPTHVSQVIILYLPAKDGPWQDFQNLHSALENRVGVNNVNPQFIEKWEGGGNMEEAHIDQVRQKIIALKNRYPENPLILVGWSHGAETTPWSMLDPNSYSVDNGTIVENGSRHRVVRQACQVEHVFRLCSPMTEKEALIIQKIGVSFTEVCAAFDPLIPTVPCVGEENRVWVNSAHVGAVFSPDTANVLAEKVRQLCASRSLKAKNVA</sequence>
<evidence type="ECO:0000313" key="1">
    <source>
        <dbReference type="EMBL" id="PCI76633.1"/>
    </source>
</evidence>
<gene>
    <name evidence="1" type="ORF">COB21_04185</name>
</gene>
<evidence type="ECO:0000313" key="2">
    <source>
        <dbReference type="Proteomes" id="UP000218775"/>
    </source>
</evidence>
<organism evidence="1 2">
    <name type="scientific">Aerophobetes bacterium</name>
    <dbReference type="NCBI Taxonomy" id="2030807"/>
    <lineage>
        <taxon>Bacteria</taxon>
        <taxon>Candidatus Aerophobota</taxon>
    </lineage>
</organism>
<name>A0A2A4X205_UNCAE</name>
<comment type="caution">
    <text evidence="1">The sequence shown here is derived from an EMBL/GenBank/DDBJ whole genome shotgun (WGS) entry which is preliminary data.</text>
</comment>
<proteinExistence type="predicted"/>
<dbReference type="Proteomes" id="UP000218775">
    <property type="component" value="Unassembled WGS sequence"/>
</dbReference>
<dbReference type="InterPro" id="IPR029058">
    <property type="entry name" value="AB_hydrolase_fold"/>
</dbReference>
<dbReference type="SUPFAM" id="SSF53474">
    <property type="entry name" value="alpha/beta-Hydrolases"/>
    <property type="match status" value="1"/>
</dbReference>
<protein>
    <submittedName>
        <fullName evidence="1">Uncharacterized protein</fullName>
    </submittedName>
</protein>
<reference evidence="2" key="1">
    <citation type="submission" date="2017-08" db="EMBL/GenBank/DDBJ databases">
        <title>A dynamic microbial community with high functional redundancy inhabits the cold, oxic subseafloor aquifer.</title>
        <authorList>
            <person name="Tully B.J."/>
            <person name="Wheat C.G."/>
            <person name="Glazer B.T."/>
            <person name="Huber J.A."/>
        </authorList>
    </citation>
    <scope>NUCLEOTIDE SEQUENCE [LARGE SCALE GENOMIC DNA]</scope>
</reference>
<accession>A0A2A4X205</accession>